<evidence type="ECO:0000313" key="3">
    <source>
        <dbReference type="EMBL" id="CAC5424334.1"/>
    </source>
</evidence>
<keyword evidence="2" id="KW-0812">Transmembrane</keyword>
<dbReference type="Proteomes" id="UP000507470">
    <property type="component" value="Unassembled WGS sequence"/>
</dbReference>
<accession>A0A6J8EUW2</accession>
<gene>
    <name evidence="3" type="ORF">MCOR_56253</name>
</gene>
<protein>
    <recommendedName>
        <fullName evidence="5">WSC domain-containing protein</fullName>
    </recommendedName>
</protein>
<keyword evidence="2" id="KW-0472">Membrane</keyword>
<evidence type="ECO:0000256" key="2">
    <source>
        <dbReference type="SAM" id="Phobius"/>
    </source>
</evidence>
<sequence>MEKCLQHKGVLESNLAIVSTKFLNIETVIKDAWFGCFLINEYTGLKHFTTGHYEMLECQTSCEDNSFFTIQETDCYCMDDITPFEKLSCNCTDCYVWEHNGINLGFLSNKDQMPSKECQKHGSFIKWYPDNFCLSNTLQHQFWTSGRRHEQTFHLKINRDTTDIQLLKCFKVHRSNNHSVKEDDEDNCLMELPFFCSFGSDEDNIATMSPKNSIQSDMTASNAAGTITSVIVVIAVILVLLFIHRRRLSKKETTRQNAQNDSLQNTVGLHRNNNISQTPVYNEIDRENLCPNNRKFNYPQTVSNFSCDLVNSNKTAKSQNGHYSANHYIQTDMNSIEERNDVGDVEGGKIKEHNVTLDYSDVAIVSEYSLARPITEESDLYGINSDYDHLNNVKKKEDPITKVYDHLPTTVNEDPTYDHSNLKSVSNNDDNYDHFKINGAHA</sequence>
<evidence type="ECO:0000313" key="4">
    <source>
        <dbReference type="Proteomes" id="UP000507470"/>
    </source>
</evidence>
<keyword evidence="4" id="KW-1185">Reference proteome</keyword>
<evidence type="ECO:0008006" key="5">
    <source>
        <dbReference type="Google" id="ProtNLM"/>
    </source>
</evidence>
<name>A0A6J8EUW2_MYTCO</name>
<dbReference type="EMBL" id="CACVKT020010005">
    <property type="protein sequence ID" value="CAC5424334.1"/>
    <property type="molecule type" value="Genomic_DNA"/>
</dbReference>
<feature type="transmembrane region" description="Helical" evidence="2">
    <location>
        <begin position="223"/>
        <end position="243"/>
    </location>
</feature>
<keyword evidence="2" id="KW-1133">Transmembrane helix</keyword>
<dbReference type="AlphaFoldDB" id="A0A6J8EUW2"/>
<feature type="region of interest" description="Disordered" evidence="1">
    <location>
        <begin position="411"/>
        <end position="431"/>
    </location>
</feature>
<reference evidence="3 4" key="1">
    <citation type="submission" date="2020-06" db="EMBL/GenBank/DDBJ databases">
        <authorList>
            <person name="Li R."/>
            <person name="Bekaert M."/>
        </authorList>
    </citation>
    <scope>NUCLEOTIDE SEQUENCE [LARGE SCALE GENOMIC DNA]</scope>
    <source>
        <strain evidence="4">wild</strain>
    </source>
</reference>
<evidence type="ECO:0000256" key="1">
    <source>
        <dbReference type="SAM" id="MobiDB-lite"/>
    </source>
</evidence>
<proteinExistence type="predicted"/>
<organism evidence="3 4">
    <name type="scientific">Mytilus coruscus</name>
    <name type="common">Sea mussel</name>
    <dbReference type="NCBI Taxonomy" id="42192"/>
    <lineage>
        <taxon>Eukaryota</taxon>
        <taxon>Metazoa</taxon>
        <taxon>Spiralia</taxon>
        <taxon>Lophotrochozoa</taxon>
        <taxon>Mollusca</taxon>
        <taxon>Bivalvia</taxon>
        <taxon>Autobranchia</taxon>
        <taxon>Pteriomorphia</taxon>
        <taxon>Mytilida</taxon>
        <taxon>Mytiloidea</taxon>
        <taxon>Mytilidae</taxon>
        <taxon>Mytilinae</taxon>
        <taxon>Mytilus</taxon>
    </lineage>
</organism>